<dbReference type="SUPFAM" id="SSF55550">
    <property type="entry name" value="SH2 domain"/>
    <property type="match status" value="2"/>
</dbReference>
<dbReference type="EnsemblMetazoa" id="CLYHEMT023090.1">
    <property type="protein sequence ID" value="CLYHEMP023090.1"/>
    <property type="gene ID" value="CLYHEMG023090"/>
</dbReference>
<dbReference type="GO" id="GO:0035591">
    <property type="term" value="F:signaling adaptor activity"/>
    <property type="evidence" value="ECO:0007669"/>
    <property type="project" value="TreeGrafter"/>
</dbReference>
<feature type="domain" description="SH2" evidence="5">
    <location>
        <begin position="359"/>
        <end position="432"/>
    </location>
</feature>
<dbReference type="CDD" id="cd00173">
    <property type="entry name" value="SH2"/>
    <property type="match status" value="1"/>
</dbReference>
<keyword evidence="8" id="KW-1185">Reference proteome</keyword>
<dbReference type="GO" id="GO:0007167">
    <property type="term" value="P:enzyme-linked receptor protein signaling pathway"/>
    <property type="evidence" value="ECO:0007669"/>
    <property type="project" value="TreeGrafter"/>
</dbReference>
<dbReference type="Pfam" id="PF00018">
    <property type="entry name" value="SH3_1"/>
    <property type="match status" value="1"/>
</dbReference>
<dbReference type="SUPFAM" id="SSF50044">
    <property type="entry name" value="SH3-domain"/>
    <property type="match status" value="1"/>
</dbReference>
<reference evidence="7" key="1">
    <citation type="submission" date="2021-01" db="UniProtKB">
        <authorList>
            <consortium name="EnsemblMetazoa"/>
        </authorList>
    </citation>
    <scope>IDENTIFICATION</scope>
</reference>
<keyword evidence="1 4" id="KW-0728">SH3 domain</keyword>
<dbReference type="SMART" id="SM00326">
    <property type="entry name" value="SH3"/>
    <property type="match status" value="1"/>
</dbReference>
<feature type="domain" description="SH3" evidence="6">
    <location>
        <begin position="1"/>
        <end position="62"/>
    </location>
</feature>
<evidence type="ECO:0000313" key="7">
    <source>
        <dbReference type="EnsemblMetazoa" id="CLYHEMP023090.1"/>
    </source>
</evidence>
<name>A0A7M5XHE8_9CNID</name>
<dbReference type="SMART" id="SM00252">
    <property type="entry name" value="SH2"/>
    <property type="match status" value="2"/>
</dbReference>
<dbReference type="InterPro" id="IPR036028">
    <property type="entry name" value="SH3-like_dom_sf"/>
</dbReference>
<dbReference type="GO" id="GO:0016477">
    <property type="term" value="P:cell migration"/>
    <property type="evidence" value="ECO:0007669"/>
    <property type="project" value="TreeGrafter"/>
</dbReference>
<keyword evidence="2 3" id="KW-0727">SH2 domain</keyword>
<dbReference type="InterPro" id="IPR051184">
    <property type="entry name" value="Tyrosine-phos_adapter"/>
</dbReference>
<dbReference type="InterPro" id="IPR036860">
    <property type="entry name" value="SH2_dom_sf"/>
</dbReference>
<evidence type="ECO:0000256" key="2">
    <source>
        <dbReference type="ARBA" id="ARBA00022999"/>
    </source>
</evidence>
<evidence type="ECO:0000259" key="5">
    <source>
        <dbReference type="PROSITE" id="PS50001"/>
    </source>
</evidence>
<organism evidence="7 8">
    <name type="scientific">Clytia hemisphaerica</name>
    <dbReference type="NCBI Taxonomy" id="252671"/>
    <lineage>
        <taxon>Eukaryota</taxon>
        <taxon>Metazoa</taxon>
        <taxon>Cnidaria</taxon>
        <taxon>Hydrozoa</taxon>
        <taxon>Hydroidolina</taxon>
        <taxon>Leptothecata</taxon>
        <taxon>Obeliida</taxon>
        <taxon>Clytiidae</taxon>
        <taxon>Clytia</taxon>
    </lineage>
</organism>
<dbReference type="PRINTS" id="PR00452">
    <property type="entry name" value="SH3DOMAIN"/>
</dbReference>
<dbReference type="AlphaFoldDB" id="A0A7M5XHE8"/>
<dbReference type="PROSITE" id="PS50001">
    <property type="entry name" value="SH2"/>
    <property type="match status" value="2"/>
</dbReference>
<proteinExistence type="predicted"/>
<dbReference type="PROSITE" id="PS50002">
    <property type="entry name" value="SH3"/>
    <property type="match status" value="1"/>
</dbReference>
<dbReference type="OrthoDB" id="207120at2759"/>
<dbReference type="CDD" id="cd00174">
    <property type="entry name" value="SH3"/>
    <property type="match status" value="1"/>
</dbReference>
<dbReference type="PANTHER" id="PTHR19969:SF5">
    <property type="entry name" value="CRK-LIKE PROTEIN"/>
    <property type="match status" value="1"/>
</dbReference>
<dbReference type="RefSeq" id="XP_066915706.1">
    <property type="nucleotide sequence ID" value="XM_067059605.1"/>
</dbReference>
<dbReference type="GO" id="GO:0005737">
    <property type="term" value="C:cytoplasm"/>
    <property type="evidence" value="ECO:0007669"/>
    <property type="project" value="TreeGrafter"/>
</dbReference>
<dbReference type="Gene3D" id="3.30.505.10">
    <property type="entry name" value="SH2 domain"/>
    <property type="match status" value="2"/>
</dbReference>
<evidence type="ECO:0000256" key="1">
    <source>
        <dbReference type="ARBA" id="ARBA00022443"/>
    </source>
</evidence>
<dbReference type="GeneID" id="136802846"/>
<feature type="domain" description="SH2" evidence="5">
    <location>
        <begin position="244"/>
        <end position="319"/>
    </location>
</feature>
<sequence>MAECYVRTLYTYTANLQDELSFDKGVVLKILQKENNGWWFALDEKRSKQGIIPVIYVKEIQDVEIRAKDTDLYADPDTVLLDKATGGSHYGNPDEVLMSKCKQDTDTYKNPDEVLSYGLNEPEKTISDPQNAYPDQVVLRSDLNQIRNSFVADTDKKNDDFKGTYSYHDNKSKDQAVSGAPLSPKKEMILPHDVYLKLADEERAFKILDESDINLYIYAKSLSPDCKEIPNFNEVKLTNNESKFSIQKMTRKEAKIALSNKNEGSFLIRKSESSPDDITCSVKRQTNVDHLRIYKTKDGKFSMLSSDCFDSIEDIVNNYYLRQDLFSKEGQNVRLFVKGEDIVARNEDKNANSFKNRSYYAGKLLREVCESRLMETQNGAFFVREVNEPNTWMLSVRFPARIEHFRIEFKNDVSKYRFDVFKFFETIEGCVERCLNGRTLKLKLSAYDK</sequence>
<dbReference type="Pfam" id="PF00017">
    <property type="entry name" value="SH2"/>
    <property type="match status" value="2"/>
</dbReference>
<dbReference type="GO" id="GO:0030971">
    <property type="term" value="F:receptor tyrosine kinase binding"/>
    <property type="evidence" value="ECO:0007669"/>
    <property type="project" value="TreeGrafter"/>
</dbReference>
<protein>
    <submittedName>
        <fullName evidence="7">Uncharacterized protein</fullName>
    </submittedName>
</protein>
<dbReference type="Proteomes" id="UP000594262">
    <property type="component" value="Unplaced"/>
</dbReference>
<evidence type="ECO:0000259" key="6">
    <source>
        <dbReference type="PROSITE" id="PS50002"/>
    </source>
</evidence>
<dbReference type="InterPro" id="IPR000980">
    <property type="entry name" value="SH2"/>
</dbReference>
<evidence type="ECO:0000313" key="8">
    <source>
        <dbReference type="Proteomes" id="UP000594262"/>
    </source>
</evidence>
<dbReference type="PANTHER" id="PTHR19969">
    <property type="entry name" value="SH2-SH3 ADAPTOR PROTEIN-RELATED"/>
    <property type="match status" value="1"/>
</dbReference>
<accession>A0A7M5XHE8</accession>
<evidence type="ECO:0000256" key="4">
    <source>
        <dbReference type="PROSITE-ProRule" id="PRU00192"/>
    </source>
</evidence>
<dbReference type="Gene3D" id="2.30.30.40">
    <property type="entry name" value="SH3 Domains"/>
    <property type="match status" value="1"/>
</dbReference>
<evidence type="ECO:0000256" key="3">
    <source>
        <dbReference type="PROSITE-ProRule" id="PRU00191"/>
    </source>
</evidence>
<dbReference type="InterPro" id="IPR001452">
    <property type="entry name" value="SH3_domain"/>
</dbReference>